<protein>
    <recommendedName>
        <fullName evidence="3">Hemin transport protein</fullName>
    </recommendedName>
</protein>
<gene>
    <name evidence="1" type="ordered locus">PXO_04671</name>
</gene>
<dbReference type="AlphaFoldDB" id="A0A0K0GHY1"/>
<name>A0A0K0GHY1_XANOP</name>
<dbReference type="Proteomes" id="UP000001740">
    <property type="component" value="Chromosome"/>
</dbReference>
<evidence type="ECO:0008006" key="3">
    <source>
        <dbReference type="Google" id="ProtNLM"/>
    </source>
</evidence>
<proteinExistence type="predicted"/>
<dbReference type="eggNOG" id="COG3720">
    <property type="taxonomic scope" value="Bacteria"/>
</dbReference>
<dbReference type="HOGENOM" id="CLU_1365774_0_0_6"/>
<dbReference type="SUPFAM" id="SSF144064">
    <property type="entry name" value="Heme iron utilization protein-like"/>
    <property type="match status" value="1"/>
</dbReference>
<dbReference type="EMBL" id="CP000967">
    <property type="protein sequence ID" value="ACD57747.1"/>
    <property type="molecule type" value="Genomic_DNA"/>
</dbReference>
<dbReference type="PATRIC" id="fig|291331.8.peg.4179"/>
<dbReference type="RefSeq" id="WP_011260189.1">
    <property type="nucleotide sequence ID" value="NC_010717.2"/>
</dbReference>
<evidence type="ECO:0000313" key="1">
    <source>
        <dbReference type="EMBL" id="ACD57747.1"/>
    </source>
</evidence>
<sequence>MPNVRTLPLSFQLPATRAALPRPQQLAALGTVLCLYLPALGNALDGWQHAVTAAACRQVDSDGVSESICFFDAAGHCCWRLCLLPDSDFLSWDRLISRLPPLTLDTHELGVGERLWRRLAGRLHGNTWRLSAVRLQTAGSLNRSLAANLATVSALGAEVAARLAREEGIDGRIAVDDCCCARSGFAYGCTMSRCIALQKRAMQRWQSRRIARTHF</sequence>
<organism evidence="1 2">
    <name type="scientific">Xanthomonas oryzae pv. oryzae (strain PXO99A)</name>
    <dbReference type="NCBI Taxonomy" id="360094"/>
    <lineage>
        <taxon>Bacteria</taxon>
        <taxon>Pseudomonadati</taxon>
        <taxon>Pseudomonadota</taxon>
        <taxon>Gammaproteobacteria</taxon>
        <taxon>Lysobacterales</taxon>
        <taxon>Lysobacteraceae</taxon>
        <taxon>Xanthomonas</taxon>
    </lineage>
</organism>
<dbReference type="KEGG" id="xop:PXO_04671"/>
<accession>A0A0K0GHY1</accession>
<reference evidence="1 2" key="1">
    <citation type="journal article" date="2008" name="BMC Genomics">
        <title>Genome sequence and rapid evolution of the rice pathogen Xanthomonas oryzae pv. oryzae PXO99A.</title>
        <authorList>
            <person name="Salzberg S.L."/>
            <person name="Sommer D.D."/>
            <person name="Schatz M.C."/>
            <person name="Phillippy A.M."/>
            <person name="Rabinowicz P.D."/>
            <person name="Tsuge S."/>
            <person name="Furutani A."/>
            <person name="Ochiai H."/>
            <person name="Delcher A.L."/>
            <person name="Kelley D."/>
            <person name="Madupu R."/>
            <person name="Puiu D."/>
            <person name="Radune D."/>
            <person name="Shumway M."/>
            <person name="Trapnell C."/>
            <person name="Aparna G."/>
            <person name="Jha G."/>
            <person name="Pandey A."/>
            <person name="Patil P.B."/>
            <person name="Ishihara H."/>
            <person name="Meyer D.F."/>
            <person name="Szurek B."/>
            <person name="Verdier V."/>
            <person name="Koebnik R."/>
            <person name="Dow J.M."/>
            <person name="Ryan R.P."/>
            <person name="Hirata H."/>
            <person name="Tsuyumu S."/>
            <person name="Won Lee S."/>
            <person name="Seo Y.S."/>
            <person name="Sriariyanum M."/>
            <person name="Ronald P.C."/>
            <person name="Sonti R.V."/>
            <person name="Van Sluys M.A."/>
            <person name="Leach J.E."/>
            <person name="White F.F."/>
            <person name="Bogdanove A.J."/>
        </authorList>
    </citation>
    <scope>NUCLEOTIDE SEQUENCE [LARGE SCALE GENOMIC DNA]</scope>
    <source>
        <strain evidence="1 2">PXO99A</strain>
    </source>
</reference>
<evidence type="ECO:0000313" key="2">
    <source>
        <dbReference type="Proteomes" id="UP000001740"/>
    </source>
</evidence>